<comment type="caution">
    <text evidence="2">The sequence shown here is derived from an EMBL/GenBank/DDBJ whole genome shotgun (WGS) entry which is preliminary data.</text>
</comment>
<evidence type="ECO:0000313" key="2">
    <source>
        <dbReference type="EMBL" id="KAA8893050.1"/>
    </source>
</evidence>
<reference evidence="2 3" key="1">
    <citation type="submission" date="2019-09" db="EMBL/GenBank/DDBJ databases">
        <title>Draft genome of the ectomycorrhizal ascomycete Sphaerosporella brunnea.</title>
        <authorList>
            <consortium name="DOE Joint Genome Institute"/>
            <person name="Benucci G.M."/>
            <person name="Marozzi G."/>
            <person name="Antonielli L."/>
            <person name="Sanchez S."/>
            <person name="Marco P."/>
            <person name="Wang X."/>
            <person name="Falini L.B."/>
            <person name="Barry K."/>
            <person name="Haridas S."/>
            <person name="Lipzen A."/>
            <person name="Labutti K."/>
            <person name="Grigoriev I.V."/>
            <person name="Murat C."/>
            <person name="Martin F."/>
            <person name="Albertini E."/>
            <person name="Donnini D."/>
            <person name="Bonito G."/>
        </authorList>
    </citation>
    <scope>NUCLEOTIDE SEQUENCE [LARGE SCALE GENOMIC DNA]</scope>
    <source>
        <strain evidence="2 3">Sb_GMNB300</strain>
    </source>
</reference>
<name>A0A5J5ECS8_9PEZI</name>
<feature type="signal peptide" evidence="1">
    <location>
        <begin position="1"/>
        <end position="17"/>
    </location>
</feature>
<sequence>MSLHSFLFLPLIFDAAADVDNCQCTVRTQASSAFCVNHVGNAVFLEVGCETDEAACDHGRRGDAVPARPSTPAACFCTSSSLGSRRAADIGLLPMRPFVCKDPAPSNCSSSLAWCAATYPRCRRIDALKVPLQRFECCCQCPQARSWLARLRRGYLCQTESNVASVFEGRRAPGRGTPPLHPRPYVLTLEPFPSEYRRDSIFFVGHRGLSSWHSCSPSRSTPSSGRESWLPCLAVSTLVISAGVSLRCLHVTSIWSCSWVAGAGNDSQK</sequence>
<protein>
    <recommendedName>
        <fullName evidence="4">Extracellular membrane protein CFEM domain-containing protein</fullName>
    </recommendedName>
</protein>
<proteinExistence type="predicted"/>
<dbReference type="InParanoid" id="A0A5J5ECS8"/>
<feature type="chain" id="PRO_5023873575" description="Extracellular membrane protein CFEM domain-containing protein" evidence="1">
    <location>
        <begin position="18"/>
        <end position="269"/>
    </location>
</feature>
<gene>
    <name evidence="2" type="ORF">FN846DRAFT_577959</name>
</gene>
<dbReference type="AlphaFoldDB" id="A0A5J5ECS8"/>
<evidence type="ECO:0000256" key="1">
    <source>
        <dbReference type="SAM" id="SignalP"/>
    </source>
</evidence>
<accession>A0A5J5ECS8</accession>
<evidence type="ECO:0008006" key="4">
    <source>
        <dbReference type="Google" id="ProtNLM"/>
    </source>
</evidence>
<evidence type="ECO:0000313" key="3">
    <source>
        <dbReference type="Proteomes" id="UP000326924"/>
    </source>
</evidence>
<dbReference type="EMBL" id="VXIS01000515">
    <property type="protein sequence ID" value="KAA8893050.1"/>
    <property type="molecule type" value="Genomic_DNA"/>
</dbReference>
<keyword evidence="3" id="KW-1185">Reference proteome</keyword>
<dbReference type="Proteomes" id="UP000326924">
    <property type="component" value="Unassembled WGS sequence"/>
</dbReference>
<organism evidence="2 3">
    <name type="scientific">Sphaerosporella brunnea</name>
    <dbReference type="NCBI Taxonomy" id="1250544"/>
    <lineage>
        <taxon>Eukaryota</taxon>
        <taxon>Fungi</taxon>
        <taxon>Dikarya</taxon>
        <taxon>Ascomycota</taxon>
        <taxon>Pezizomycotina</taxon>
        <taxon>Pezizomycetes</taxon>
        <taxon>Pezizales</taxon>
        <taxon>Pyronemataceae</taxon>
        <taxon>Sphaerosporella</taxon>
    </lineage>
</organism>
<keyword evidence="1" id="KW-0732">Signal</keyword>